<dbReference type="Proteomes" id="UP000479710">
    <property type="component" value="Unassembled WGS sequence"/>
</dbReference>
<dbReference type="EMBL" id="SPHZ02000009">
    <property type="protein sequence ID" value="KAF0900603.1"/>
    <property type="molecule type" value="Genomic_DNA"/>
</dbReference>
<dbReference type="AlphaFoldDB" id="A0A6G1CLX0"/>
<evidence type="ECO:0000256" key="1">
    <source>
        <dbReference type="SAM" id="MobiDB-lite"/>
    </source>
</evidence>
<reference evidence="2 3" key="1">
    <citation type="submission" date="2019-11" db="EMBL/GenBank/DDBJ databases">
        <title>Whole genome sequence of Oryza granulata.</title>
        <authorList>
            <person name="Li W."/>
        </authorList>
    </citation>
    <scope>NUCLEOTIDE SEQUENCE [LARGE SCALE GENOMIC DNA]</scope>
    <source>
        <strain evidence="3">cv. Menghai</strain>
        <tissue evidence="2">Leaf</tissue>
    </source>
</reference>
<gene>
    <name evidence="2" type="ORF">E2562_033124</name>
</gene>
<proteinExistence type="predicted"/>
<evidence type="ECO:0000313" key="3">
    <source>
        <dbReference type="Proteomes" id="UP000479710"/>
    </source>
</evidence>
<name>A0A6G1CLX0_9ORYZ</name>
<feature type="compositionally biased region" description="Basic residues" evidence="1">
    <location>
        <begin position="144"/>
        <end position="153"/>
    </location>
</feature>
<protein>
    <submittedName>
        <fullName evidence="2">Uncharacterized protein</fullName>
    </submittedName>
</protein>
<feature type="region of interest" description="Disordered" evidence="1">
    <location>
        <begin position="104"/>
        <end position="153"/>
    </location>
</feature>
<comment type="caution">
    <text evidence="2">The sequence shown here is derived from an EMBL/GenBank/DDBJ whole genome shotgun (WGS) entry which is preliminary data.</text>
</comment>
<organism evidence="2 3">
    <name type="scientific">Oryza meyeriana var. granulata</name>
    <dbReference type="NCBI Taxonomy" id="110450"/>
    <lineage>
        <taxon>Eukaryota</taxon>
        <taxon>Viridiplantae</taxon>
        <taxon>Streptophyta</taxon>
        <taxon>Embryophyta</taxon>
        <taxon>Tracheophyta</taxon>
        <taxon>Spermatophyta</taxon>
        <taxon>Magnoliopsida</taxon>
        <taxon>Liliopsida</taxon>
        <taxon>Poales</taxon>
        <taxon>Poaceae</taxon>
        <taxon>BOP clade</taxon>
        <taxon>Oryzoideae</taxon>
        <taxon>Oryzeae</taxon>
        <taxon>Oryzinae</taxon>
        <taxon>Oryza</taxon>
        <taxon>Oryza meyeriana</taxon>
    </lineage>
</organism>
<feature type="region of interest" description="Disordered" evidence="1">
    <location>
        <begin position="65"/>
        <end position="90"/>
    </location>
</feature>
<feature type="region of interest" description="Disordered" evidence="1">
    <location>
        <begin position="1"/>
        <end position="23"/>
    </location>
</feature>
<accession>A0A6G1CLX0</accession>
<evidence type="ECO:0000313" key="2">
    <source>
        <dbReference type="EMBL" id="KAF0900603.1"/>
    </source>
</evidence>
<keyword evidence="3" id="KW-1185">Reference proteome</keyword>
<sequence length="153" mass="16689">MARECAGGEEVGPDGQSHRESARWGRTVDWEEMAHPLVALGPWTQAQCGARWGLGARGRLTVHLRRGPTGQRHGAMDPRACGTAESKGRAHMSVRVAPGCRGLTTRQEAGRRRGKEHCRSGSTADGGARRFSKWLRMGTSGCTGRRRRSQRSS</sequence>